<protein>
    <submittedName>
        <fullName evidence="4">DUF4041 domain-containing protein</fullName>
    </submittedName>
</protein>
<gene>
    <name evidence="4" type="ORF">VXS06_00045</name>
</gene>
<evidence type="ECO:0000259" key="3">
    <source>
        <dbReference type="SMART" id="SM00974"/>
    </source>
</evidence>
<dbReference type="SMART" id="SM00974">
    <property type="entry name" value="T5orf172"/>
    <property type="match status" value="1"/>
</dbReference>
<feature type="transmembrane region" description="Helical" evidence="2">
    <location>
        <begin position="6"/>
        <end position="23"/>
    </location>
</feature>
<keyword evidence="1" id="KW-0175">Coiled coil</keyword>
<keyword evidence="5" id="KW-1185">Reference proteome</keyword>
<sequence>MNEPIVISVLGICFFLILYIFSLRKERSDLKIEINKKENEITGITHSLSLSNETLSSLRLKYKPIIDIEEHANNLLVEATVNAELIHSEALKKAELIEQERRDVLADTRIINSKAKEKNQGLKQKLEDADIQVSNLLAKARTDSIYIIESAEQQAKEIAGNAYDAKNNADKYQLIVTAMKNTINGYNDEYIIPNRNVLDDLADEYSYTEAGEQLKISRTSVKNMVRHNQAAMCDYVETKRKEFAINFVVDAFNGKVDSALSKVRHDNYGKIKQEILDAYNLVNFNGQPFKDARILKVYLETRLTELKWAVTTNELRKAEREEQAAIKSQIREEERAIKEMEKAKKEAEKEERIIQKALDKARLELAQANSEQKAKYEAELAQLEIKLKEAEDRGQRAISMAQQTRSGHVYVISNIGSFGENVFKIGMTRRLEPLDRVKELGDASVPFSFDVHAMIYSDDAPTLEKALHKRFEQESMNKINLRKEFFKAPLSVIRQAVKEQGISDIHWTMKADAAEYRESLAIEQANQALTA</sequence>
<dbReference type="InterPro" id="IPR025280">
    <property type="entry name" value="SNIPE"/>
</dbReference>
<keyword evidence="2" id="KW-0472">Membrane</keyword>
<dbReference type="Pfam" id="PF13455">
    <property type="entry name" value="MUG113"/>
    <property type="match status" value="1"/>
</dbReference>
<feature type="coiled-coil region" evidence="1">
    <location>
        <begin position="112"/>
        <end position="168"/>
    </location>
</feature>
<accession>A0ABU6L1C5</accession>
<keyword evidence="2" id="KW-0812">Transmembrane</keyword>
<evidence type="ECO:0000313" key="5">
    <source>
        <dbReference type="Proteomes" id="UP001306119"/>
    </source>
</evidence>
<reference evidence="4 5" key="1">
    <citation type="submission" date="2024-01" db="EMBL/GenBank/DDBJ databases">
        <title>Active colonisers of the gastrointestinal tract of Atlantic salmon farmed in a warm water region.</title>
        <authorList>
            <person name="Bowman J.P."/>
        </authorList>
    </citation>
    <scope>NUCLEOTIDE SEQUENCE [LARGE SCALE GENOMIC DNA]</scope>
    <source>
        <strain evidence="4 5">S3MW1</strain>
    </source>
</reference>
<feature type="coiled-coil region" evidence="1">
    <location>
        <begin position="316"/>
        <end position="400"/>
    </location>
</feature>
<dbReference type="Pfam" id="PF13250">
    <property type="entry name" value="SNIPE"/>
    <property type="match status" value="1"/>
</dbReference>
<organism evidence="4 5">
    <name type="scientific">Photobacterium toruni</name>
    <dbReference type="NCBI Taxonomy" id="1935446"/>
    <lineage>
        <taxon>Bacteria</taxon>
        <taxon>Pseudomonadati</taxon>
        <taxon>Pseudomonadota</taxon>
        <taxon>Gammaproteobacteria</taxon>
        <taxon>Vibrionales</taxon>
        <taxon>Vibrionaceae</taxon>
        <taxon>Photobacterium</taxon>
    </lineage>
</organism>
<dbReference type="RefSeq" id="WP_327773701.1">
    <property type="nucleotide sequence ID" value="NZ_JAYXUG010000001.1"/>
</dbReference>
<dbReference type="EMBL" id="JAYXUG010000001">
    <property type="protein sequence ID" value="MEC6830182.1"/>
    <property type="molecule type" value="Genomic_DNA"/>
</dbReference>
<name>A0ABU6L1C5_9GAMM</name>
<evidence type="ECO:0000256" key="1">
    <source>
        <dbReference type="SAM" id="Coils"/>
    </source>
</evidence>
<evidence type="ECO:0000313" key="4">
    <source>
        <dbReference type="EMBL" id="MEC6830182.1"/>
    </source>
</evidence>
<dbReference type="InterPro" id="IPR018306">
    <property type="entry name" value="Phage_T5_Orf172_DNA-bd"/>
</dbReference>
<comment type="caution">
    <text evidence="4">The sequence shown here is derived from an EMBL/GenBank/DDBJ whole genome shotgun (WGS) entry which is preliminary data.</text>
</comment>
<proteinExistence type="predicted"/>
<evidence type="ECO:0000256" key="2">
    <source>
        <dbReference type="SAM" id="Phobius"/>
    </source>
</evidence>
<keyword evidence="2" id="KW-1133">Transmembrane helix</keyword>
<dbReference type="Proteomes" id="UP001306119">
    <property type="component" value="Unassembled WGS sequence"/>
</dbReference>
<feature type="domain" description="Bacteriophage T5 Orf172 DNA-binding" evidence="3">
    <location>
        <begin position="417"/>
        <end position="500"/>
    </location>
</feature>